<proteinExistence type="predicted"/>
<dbReference type="Ensembl" id="ENSTGET00000003766.1">
    <property type="protein sequence ID" value="ENSTGEP00000003062.1"/>
    <property type="gene ID" value="ENSTGEG00000002646.1"/>
</dbReference>
<keyword evidence="2" id="KW-1185">Reference proteome</keyword>
<evidence type="ECO:0000313" key="1">
    <source>
        <dbReference type="Ensembl" id="ENSTGEP00000003062.1"/>
    </source>
</evidence>
<dbReference type="AlphaFoldDB" id="A0A8D2EA36"/>
<dbReference type="Proteomes" id="UP000694411">
    <property type="component" value="Chromosome 12"/>
</dbReference>
<organism evidence="1 2">
    <name type="scientific">Theropithecus gelada</name>
    <name type="common">Gelada baboon</name>
    <dbReference type="NCBI Taxonomy" id="9565"/>
    <lineage>
        <taxon>Eukaryota</taxon>
        <taxon>Metazoa</taxon>
        <taxon>Chordata</taxon>
        <taxon>Craniata</taxon>
        <taxon>Vertebrata</taxon>
        <taxon>Euteleostomi</taxon>
        <taxon>Mammalia</taxon>
        <taxon>Eutheria</taxon>
        <taxon>Euarchontoglires</taxon>
        <taxon>Primates</taxon>
        <taxon>Haplorrhini</taxon>
        <taxon>Catarrhini</taxon>
        <taxon>Cercopithecidae</taxon>
        <taxon>Cercopithecinae</taxon>
        <taxon>Theropithecus</taxon>
    </lineage>
</organism>
<reference evidence="1" key="2">
    <citation type="submission" date="2025-08" db="UniProtKB">
        <authorList>
            <consortium name="Ensembl"/>
        </authorList>
    </citation>
    <scope>IDENTIFICATION</scope>
</reference>
<reference evidence="1" key="1">
    <citation type="submission" date="2018-05" db="EMBL/GenBank/DDBJ databases">
        <title>Whole genome of Theropithecus gelada.</title>
        <authorList>
            <person name="Chiou K.L."/>
            <person name="Snyder-Mackler N."/>
        </authorList>
    </citation>
    <scope>NUCLEOTIDE SEQUENCE [LARGE SCALE GENOMIC DNA]</scope>
</reference>
<sequence length="101" mass="11342">MFVPVFFVNCKFSCCCIEADSARKVVKCLVCNISLWDAVMSEALVNTLAKLPSCGCRKRCTILHPVYGPWTLRILALIIDNFKKNLTQAMIHTSSPVQDNF</sequence>
<name>A0A8D2EA36_THEGE</name>
<reference evidence="1" key="3">
    <citation type="submission" date="2025-09" db="UniProtKB">
        <authorList>
            <consortium name="Ensembl"/>
        </authorList>
    </citation>
    <scope>IDENTIFICATION</scope>
</reference>
<evidence type="ECO:0000313" key="2">
    <source>
        <dbReference type="Proteomes" id="UP000694411"/>
    </source>
</evidence>
<accession>A0A8D2EA36</accession>
<protein>
    <submittedName>
        <fullName evidence="1">Uncharacterized protein</fullName>
    </submittedName>
</protein>